<feature type="domain" description="Dynamin N-terminal" evidence="1">
    <location>
        <begin position="63"/>
        <end position="199"/>
    </location>
</feature>
<dbReference type="AlphaFoldDB" id="A0A2C8Y8E8"/>
<keyword evidence="3" id="KW-1185">Reference proteome</keyword>
<organism evidence="2 3">
    <name type="scientific">Salinibacterium xinjiangense</name>
    <dbReference type="NCBI Taxonomy" id="386302"/>
    <lineage>
        <taxon>Bacteria</taxon>
        <taxon>Bacillati</taxon>
        <taxon>Actinomycetota</taxon>
        <taxon>Actinomycetes</taxon>
        <taxon>Micrococcales</taxon>
        <taxon>Microbacteriaceae</taxon>
        <taxon>Salinibacterium</taxon>
    </lineage>
</organism>
<dbReference type="RefSeq" id="WP_097059343.1">
    <property type="nucleotide sequence ID" value="NZ_BMLC01000002.1"/>
</dbReference>
<evidence type="ECO:0000313" key="3">
    <source>
        <dbReference type="Proteomes" id="UP000219440"/>
    </source>
</evidence>
<dbReference type="InterPro" id="IPR027417">
    <property type="entry name" value="P-loop_NTPase"/>
</dbReference>
<gene>
    <name evidence="2" type="ORF">SAMN06296378_0145</name>
</gene>
<dbReference type="Gene3D" id="3.40.50.300">
    <property type="entry name" value="P-loop containing nucleotide triphosphate hydrolases"/>
    <property type="match status" value="1"/>
</dbReference>
<evidence type="ECO:0000259" key="1">
    <source>
        <dbReference type="Pfam" id="PF00350"/>
    </source>
</evidence>
<accession>A0A2C8Y8E8</accession>
<dbReference type="Proteomes" id="UP000219440">
    <property type="component" value="Unassembled WGS sequence"/>
</dbReference>
<dbReference type="EMBL" id="OCST01000001">
    <property type="protein sequence ID" value="SOE46382.1"/>
    <property type="molecule type" value="Genomic_DNA"/>
</dbReference>
<proteinExistence type="predicted"/>
<evidence type="ECO:0000313" key="2">
    <source>
        <dbReference type="EMBL" id="SOE46382.1"/>
    </source>
</evidence>
<reference evidence="2 3" key="1">
    <citation type="submission" date="2017-09" db="EMBL/GenBank/DDBJ databases">
        <authorList>
            <person name="Ehlers B."/>
            <person name="Leendertz F.H."/>
        </authorList>
    </citation>
    <scope>NUCLEOTIDE SEQUENCE [LARGE SCALE GENOMIC DNA]</scope>
    <source>
        <strain evidence="2 3">CGMCC 1.05381</strain>
    </source>
</reference>
<name>A0A2C8Y8E8_9MICO</name>
<dbReference type="SUPFAM" id="SSF52540">
    <property type="entry name" value="P-loop containing nucleoside triphosphate hydrolases"/>
    <property type="match status" value="1"/>
</dbReference>
<sequence length="588" mass="62283">MDESRTPAIVSLERLRASLADVGLGLPLDAAQQHRDEAAAAVRQIDDYIRPRLADLDAPLLAVVGGSTGSGKSTIVNALVGTPTSRAGVIRPTTRQPILVHSPADAGWFASDRILPGLARVRGQVTAAGTPASSAGDAPAASRINELMLLGIDRVPPFLAIVDAPDIDSVADDNRALASQLLAAADLWLFVTTANRYADAVPWRLLDNAAARSITVGVILNRVPPGAAADVLPDLRGMLDQRGLPGAPVFVIDEQPLDDLGMLPPTAVEAPRAWLESIAGDRAERARVAARTLRGAVDDLDRRVQVIADARRQQLDWVESAVAAVAHEYELAVEAVDDATKDGALLRGEVLARWQDFVGTSDVFRRLEGWVSRARDQATAWLRGRPQSVVEVETQIERGLHAVIVDQGGSAAGAAWASLQRSAAGRSIAQQHPGLRSESAGFAEASATLVRDWQGALMRLVQQNAGSKRVRARVLSLGLNVVTVALMVVVFASTGGLTGGEVAIAGGSAVVGQKLLETIFGEDAVRRLALEARRDLQQRVRALFDGEAARVTAALEEARMGASPEVLRRESEALLHDVERAAASGDRP</sequence>
<protein>
    <submittedName>
        <fullName evidence="2">Dynamin family protein</fullName>
    </submittedName>
</protein>
<dbReference type="InterPro" id="IPR045063">
    <property type="entry name" value="Dynamin_N"/>
</dbReference>
<dbReference type="OrthoDB" id="207675at2"/>
<dbReference type="Pfam" id="PF00350">
    <property type="entry name" value="Dynamin_N"/>
    <property type="match status" value="1"/>
</dbReference>